<name>A0A1X1XQK4_9MYCO</name>
<dbReference type="KEGG" id="mlj:MLAC_13770"/>
<dbReference type="Proteomes" id="UP000466396">
    <property type="component" value="Chromosome"/>
</dbReference>
<reference evidence="1 2" key="1">
    <citation type="journal article" date="2019" name="Emerg. Microbes Infect.">
        <title>Comprehensive subspecies identification of 175 nontuberculous mycobacteria species based on 7547 genomic profiles.</title>
        <authorList>
            <person name="Matsumoto Y."/>
            <person name="Kinjo T."/>
            <person name="Motooka D."/>
            <person name="Nabeya D."/>
            <person name="Jung N."/>
            <person name="Uechi K."/>
            <person name="Horii T."/>
            <person name="Iida T."/>
            <person name="Fujita J."/>
            <person name="Nakamura S."/>
        </authorList>
    </citation>
    <scope>NUCLEOTIDE SEQUENCE [LARGE SCALE GENOMIC DNA]</scope>
    <source>
        <strain evidence="1 2">JCM 15657</strain>
    </source>
</reference>
<evidence type="ECO:0000313" key="2">
    <source>
        <dbReference type="Proteomes" id="UP000466396"/>
    </source>
</evidence>
<dbReference type="AlphaFoldDB" id="A0A1X1XQK4"/>
<dbReference type="Pfam" id="PF05045">
    <property type="entry name" value="RgpF"/>
    <property type="match status" value="1"/>
</dbReference>
<keyword evidence="2" id="KW-1185">Reference proteome</keyword>
<protein>
    <submittedName>
        <fullName evidence="1">Uncharacterized protein</fullName>
    </submittedName>
</protein>
<accession>A0A1X1XQK4</accession>
<evidence type="ECO:0000313" key="1">
    <source>
        <dbReference type="EMBL" id="BBX96083.1"/>
    </source>
</evidence>
<dbReference type="InterPro" id="IPR007739">
    <property type="entry name" value="RgpF"/>
</dbReference>
<proteinExistence type="predicted"/>
<dbReference type="EMBL" id="AP022581">
    <property type="protein sequence ID" value="BBX96083.1"/>
    <property type="molecule type" value="Genomic_DNA"/>
</dbReference>
<dbReference type="STRING" id="169765.AWC15_07570"/>
<sequence length="365" mass="42104">MGVAVKLRDTLRREAERTRAAMRYRRDGDALGFVCETHRELPAQPPPDRRTLVLFAHFDPQGVVDPYVAYYLEALHGLGATIVFVSGSPSLTPESVAPIRELCAGIYTRRTLSLDFGSWHLAWCILRRRGWSLDQFDRLVIANDSVYGPLFPIEEMWGSFHDADMYGAIESTELLNAHLQSFFLAWDLNSRTRPFLNDFWNGFQYIVHKRVLIWRYEIGLSRRARKAGLRIKPFVSADTIKATYGRSPGHQWASRFSMSLNNTIYFWDGLIEHLRFPFLKTVLPRYNTPWHHSMADLADFIGRHTSYPYELIQSNVDRLGCGEPAWVRPARHTIMADRLVDAILDLTAPVRGANRPMTSRRWPRP</sequence>
<organism evidence="1 2">
    <name type="scientific">Mycobacterium lacus</name>
    <dbReference type="NCBI Taxonomy" id="169765"/>
    <lineage>
        <taxon>Bacteria</taxon>
        <taxon>Bacillati</taxon>
        <taxon>Actinomycetota</taxon>
        <taxon>Actinomycetes</taxon>
        <taxon>Mycobacteriales</taxon>
        <taxon>Mycobacteriaceae</taxon>
        <taxon>Mycobacterium</taxon>
    </lineage>
</organism>
<gene>
    <name evidence="1" type="ORF">MLAC_13770</name>
</gene>
<dbReference type="OrthoDB" id="9815339at2"/>